<evidence type="ECO:0000256" key="2">
    <source>
        <dbReference type="ARBA" id="ARBA00022829"/>
    </source>
</evidence>
<dbReference type="SMART" id="SM00470">
    <property type="entry name" value="ParB"/>
    <property type="match status" value="1"/>
</dbReference>
<dbReference type="NCBIfam" id="TIGR00180">
    <property type="entry name" value="parB_part"/>
    <property type="match status" value="1"/>
</dbReference>
<evidence type="ECO:0000313" key="6">
    <source>
        <dbReference type="Proteomes" id="UP001056035"/>
    </source>
</evidence>
<protein>
    <submittedName>
        <fullName evidence="5">ParB/RepB/Spo0J family partition protein</fullName>
    </submittedName>
</protein>
<evidence type="ECO:0000259" key="4">
    <source>
        <dbReference type="SMART" id="SM00470"/>
    </source>
</evidence>
<dbReference type="Proteomes" id="UP001056035">
    <property type="component" value="Chromosome"/>
</dbReference>
<dbReference type="Pfam" id="PF02195">
    <property type="entry name" value="ParB_N"/>
    <property type="match status" value="1"/>
</dbReference>
<comment type="similarity">
    <text evidence="1">Belongs to the ParB family.</text>
</comment>
<dbReference type="PANTHER" id="PTHR33375:SF1">
    <property type="entry name" value="CHROMOSOME-PARTITIONING PROTEIN PARB-RELATED"/>
    <property type="match status" value="1"/>
</dbReference>
<dbReference type="InterPro" id="IPR036086">
    <property type="entry name" value="ParB/Sulfiredoxin_sf"/>
</dbReference>
<dbReference type="InterPro" id="IPR041468">
    <property type="entry name" value="HTH_ParB/Spo0J"/>
</dbReference>
<accession>A0ABY5DWG5</accession>
<evidence type="ECO:0000256" key="1">
    <source>
        <dbReference type="ARBA" id="ARBA00006295"/>
    </source>
</evidence>
<dbReference type="Gene3D" id="1.10.10.2830">
    <property type="match status" value="1"/>
</dbReference>
<dbReference type="InterPro" id="IPR050336">
    <property type="entry name" value="Chromosome_partition/occlusion"/>
</dbReference>
<dbReference type="PANTHER" id="PTHR33375">
    <property type="entry name" value="CHROMOSOME-PARTITIONING PROTEIN PARB-RELATED"/>
    <property type="match status" value="1"/>
</dbReference>
<dbReference type="RefSeq" id="WP_254571577.1">
    <property type="nucleotide sequence ID" value="NZ_CP098502.1"/>
</dbReference>
<feature type="region of interest" description="Disordered" evidence="3">
    <location>
        <begin position="527"/>
        <end position="552"/>
    </location>
</feature>
<evidence type="ECO:0000313" key="5">
    <source>
        <dbReference type="EMBL" id="UTI64884.1"/>
    </source>
</evidence>
<sequence length="552" mass="60523">MAATANHAAHHLAPEEINVPDNVRTLDAEHVKALAGSIQLQGILVPLVVRQHEDGFELVAGFHRMAAARSLGLTEVPVVVRDADNEDADRAVENITRKQLNPYEEAKAVRAMLARGFSEDGTAQALGWPKARVTARVKILELPDRAQQLIGDGVIHLAAVDQLRAIGAVAPGLLDAVISYLDDGNAWAAERLVREPGWVLDAAMTHTTDKRVFAAYLHTANPHEITELRLGKKTDTAYADAEKLHKQLDRYSYGPPTVRFTDEDVDRARAAGVLIEFERGRPIIVDRPLYRELIKDAVARTLTDLEARVAQAAQAKKQTRSSTEPADPVTVAKRERDTRLRDLADQAHNANTDLGHALMHELAAVDPSDLNVARFFVYALLGADHDSSPYTQTGERIARIAASGIRLVIEDLRTDITKTRKDGSRGRLRIDYGEHRDPQAAIAWLWKFLDGAKTAGELYGRALVVIAAEQHATRLVLPASQRTPAIRWSSHKDHAAKALRKLAGPHVPTTLTKLEQAVTRAHAEYEKAATAARDEPASVSDSTVEEDPVDAE</sequence>
<gene>
    <name evidence="5" type="ORF">NBH00_01440</name>
</gene>
<evidence type="ECO:0000256" key="3">
    <source>
        <dbReference type="SAM" id="MobiDB-lite"/>
    </source>
</evidence>
<feature type="compositionally biased region" description="Basic and acidic residues" evidence="3">
    <location>
        <begin position="527"/>
        <end position="536"/>
    </location>
</feature>
<dbReference type="EMBL" id="CP098502">
    <property type="protein sequence ID" value="UTI64884.1"/>
    <property type="molecule type" value="Genomic_DNA"/>
</dbReference>
<dbReference type="InterPro" id="IPR003115">
    <property type="entry name" value="ParB_N"/>
</dbReference>
<keyword evidence="2" id="KW-0159">Chromosome partition</keyword>
<name>A0ABY5DWG5_9ACTN</name>
<proteinExistence type="inferred from homology"/>
<dbReference type="Gene3D" id="3.90.1530.30">
    <property type="match status" value="1"/>
</dbReference>
<keyword evidence="6" id="KW-1185">Reference proteome</keyword>
<feature type="compositionally biased region" description="Acidic residues" evidence="3">
    <location>
        <begin position="543"/>
        <end position="552"/>
    </location>
</feature>
<dbReference type="SUPFAM" id="SSF110849">
    <property type="entry name" value="ParB/Sulfiredoxin"/>
    <property type="match status" value="1"/>
</dbReference>
<dbReference type="Pfam" id="PF17762">
    <property type="entry name" value="HTH_ParB"/>
    <property type="match status" value="1"/>
</dbReference>
<dbReference type="SUPFAM" id="SSF109709">
    <property type="entry name" value="KorB DNA-binding domain-like"/>
    <property type="match status" value="1"/>
</dbReference>
<organism evidence="5 6">
    <name type="scientific">Paraconexibacter antarcticus</name>
    <dbReference type="NCBI Taxonomy" id="2949664"/>
    <lineage>
        <taxon>Bacteria</taxon>
        <taxon>Bacillati</taxon>
        <taxon>Actinomycetota</taxon>
        <taxon>Thermoleophilia</taxon>
        <taxon>Solirubrobacterales</taxon>
        <taxon>Paraconexibacteraceae</taxon>
        <taxon>Paraconexibacter</taxon>
    </lineage>
</organism>
<dbReference type="InterPro" id="IPR004437">
    <property type="entry name" value="ParB/RepB/Spo0J"/>
</dbReference>
<feature type="domain" description="ParB-like N-terminal" evidence="4">
    <location>
        <begin position="10"/>
        <end position="95"/>
    </location>
</feature>
<reference evidence="5 6" key="1">
    <citation type="submission" date="2022-06" db="EMBL/GenBank/DDBJ databases">
        <title>Paraconexibacter antarcticus.</title>
        <authorList>
            <person name="Kim C.S."/>
        </authorList>
    </citation>
    <scope>NUCLEOTIDE SEQUENCE [LARGE SCALE GENOMIC DNA]</scope>
    <source>
        <strain evidence="5 6">02-257</strain>
    </source>
</reference>
<feature type="region of interest" description="Disordered" evidence="3">
    <location>
        <begin position="313"/>
        <end position="335"/>
    </location>
</feature>